<accession>A0AAN9NFG4</accession>
<evidence type="ECO:0000256" key="5">
    <source>
        <dbReference type="ARBA" id="ARBA00023242"/>
    </source>
</evidence>
<feature type="region of interest" description="Disordered" evidence="6">
    <location>
        <begin position="242"/>
        <end position="360"/>
    </location>
</feature>
<evidence type="ECO:0000313" key="11">
    <source>
        <dbReference type="Proteomes" id="UP001374584"/>
    </source>
</evidence>
<keyword evidence="2" id="KW-0805">Transcription regulation</keyword>
<keyword evidence="3" id="KW-0238">DNA-binding</keyword>
<evidence type="ECO:0000313" key="10">
    <source>
        <dbReference type="EMBL" id="KAK7372285.1"/>
    </source>
</evidence>
<evidence type="ECO:0000256" key="4">
    <source>
        <dbReference type="ARBA" id="ARBA00023163"/>
    </source>
</evidence>
<feature type="compositionally biased region" description="Polar residues" evidence="6">
    <location>
        <begin position="284"/>
        <end position="334"/>
    </location>
</feature>
<evidence type="ECO:0000259" key="9">
    <source>
        <dbReference type="PROSITE" id="PS51294"/>
    </source>
</evidence>
<sequence length="575" mass="63831">MYTWRCSLSGAASGSDVAKSAKPFSVVGFVDLRTVDHFLVNYIRVTVVVASLASSLRFGKVFGVIVANSRDGFSLNDRASVVHGHGILEGIFDTVWSFFEGHEIVVGSGRTCMFYGLFWISSQKSFRLGMGKNAFTRSRSGLPIGDEISLSPGVHSVADIPLHDQFSYGNDYALKVRKPYTITKQRERWTDEEHKKFLEALKLYGRAWRRIEEHVGTKTAVQIRSHAQKFFSKIVRESSGNSTVLEESIEIPPPRPKRKPIHPYPRKLIEIPKKEISNSDHPPRSNSLKSSDFGQENNSPKSVLSTVVSENLGSSDSDTPTGSLSPVSSISGVPTNRFPLAGPKTSFEEEGSLPSSAHDEQPLVKLEFFHKESVSTKDDAAEESSGRTLKLFGTTLLVTDTSKPFSLRTEPFKPIPASATCLMQLQNGCSDLAEGPASIVPRWTFSHNALSVPLHREPKGKHLYSNLRDFEHKEVQKEGSWTGSNTSSINDGDNTDKSDDQAKSHVHCFSKRDGQLQFLGHTKPSETSAIFELRVRPKTCGKGFVPYKRCMAGRENQYSSVCDEEREEQRIKLSL</sequence>
<dbReference type="EMBL" id="JAYMYR010000003">
    <property type="protein sequence ID" value="KAK7372285.1"/>
    <property type="molecule type" value="Genomic_DNA"/>
</dbReference>
<dbReference type="GO" id="GO:0010468">
    <property type="term" value="P:regulation of gene expression"/>
    <property type="evidence" value="ECO:0007669"/>
    <property type="project" value="UniProtKB-ARBA"/>
</dbReference>
<dbReference type="InterPro" id="IPR017884">
    <property type="entry name" value="SANT_dom"/>
</dbReference>
<dbReference type="PROSITE" id="PS51294">
    <property type="entry name" value="HTH_MYB"/>
    <property type="match status" value="1"/>
</dbReference>
<keyword evidence="5" id="KW-0539">Nucleus</keyword>
<evidence type="ECO:0000256" key="3">
    <source>
        <dbReference type="ARBA" id="ARBA00023125"/>
    </source>
</evidence>
<dbReference type="SMART" id="SM00717">
    <property type="entry name" value="SANT"/>
    <property type="match status" value="1"/>
</dbReference>
<feature type="compositionally biased region" description="Basic and acidic residues" evidence="6">
    <location>
        <begin position="494"/>
        <end position="503"/>
    </location>
</feature>
<feature type="compositionally biased region" description="Basic residues" evidence="6">
    <location>
        <begin position="255"/>
        <end position="265"/>
    </location>
</feature>
<dbReference type="CDD" id="cd00167">
    <property type="entry name" value="SANT"/>
    <property type="match status" value="1"/>
</dbReference>
<organism evidence="10 11">
    <name type="scientific">Phaseolus coccineus</name>
    <name type="common">Scarlet runner bean</name>
    <name type="synonym">Phaseolus multiflorus</name>
    <dbReference type="NCBI Taxonomy" id="3886"/>
    <lineage>
        <taxon>Eukaryota</taxon>
        <taxon>Viridiplantae</taxon>
        <taxon>Streptophyta</taxon>
        <taxon>Embryophyta</taxon>
        <taxon>Tracheophyta</taxon>
        <taxon>Spermatophyta</taxon>
        <taxon>Magnoliopsida</taxon>
        <taxon>eudicotyledons</taxon>
        <taxon>Gunneridae</taxon>
        <taxon>Pentapetalae</taxon>
        <taxon>rosids</taxon>
        <taxon>fabids</taxon>
        <taxon>Fabales</taxon>
        <taxon>Fabaceae</taxon>
        <taxon>Papilionoideae</taxon>
        <taxon>50 kb inversion clade</taxon>
        <taxon>NPAAA clade</taxon>
        <taxon>indigoferoid/millettioid clade</taxon>
        <taxon>Phaseoleae</taxon>
        <taxon>Phaseolus</taxon>
    </lineage>
</organism>
<dbReference type="PANTHER" id="PTHR12802">
    <property type="entry name" value="SWI/SNF COMPLEX-RELATED"/>
    <property type="match status" value="1"/>
</dbReference>
<evidence type="ECO:0000256" key="2">
    <source>
        <dbReference type="ARBA" id="ARBA00023015"/>
    </source>
</evidence>
<evidence type="ECO:0000259" key="7">
    <source>
        <dbReference type="PROSITE" id="PS50090"/>
    </source>
</evidence>
<dbReference type="PANTHER" id="PTHR12802:SF152">
    <property type="entry name" value="MYB TRANSCRIPTION FACTOR"/>
    <property type="match status" value="1"/>
</dbReference>
<dbReference type="PROSITE" id="PS50090">
    <property type="entry name" value="MYB_LIKE"/>
    <property type="match status" value="1"/>
</dbReference>
<feature type="compositionally biased region" description="Polar residues" evidence="6">
    <location>
        <begin position="479"/>
        <end position="492"/>
    </location>
</feature>
<feature type="region of interest" description="Disordered" evidence="6">
    <location>
        <begin position="475"/>
        <end position="504"/>
    </location>
</feature>
<dbReference type="PROSITE" id="PS51293">
    <property type="entry name" value="SANT"/>
    <property type="match status" value="1"/>
</dbReference>
<proteinExistence type="predicted"/>
<reference evidence="10 11" key="1">
    <citation type="submission" date="2024-01" db="EMBL/GenBank/DDBJ databases">
        <title>The genomes of 5 underutilized Papilionoideae crops provide insights into root nodulation and disease resistanc.</title>
        <authorList>
            <person name="Jiang F."/>
        </authorList>
    </citation>
    <scope>NUCLEOTIDE SEQUENCE [LARGE SCALE GENOMIC DNA]</scope>
    <source>
        <strain evidence="10">JINMINGXINNONG_FW02</strain>
        <tissue evidence="10">Leaves</tissue>
    </source>
</reference>
<dbReference type="GO" id="GO:0003677">
    <property type="term" value="F:DNA binding"/>
    <property type="evidence" value="ECO:0007669"/>
    <property type="project" value="UniProtKB-KW"/>
</dbReference>
<name>A0AAN9NFG4_PHACN</name>
<feature type="compositionally biased region" description="Basic and acidic residues" evidence="6">
    <location>
        <begin position="267"/>
        <end position="283"/>
    </location>
</feature>
<feature type="domain" description="Myb-like" evidence="7">
    <location>
        <begin position="181"/>
        <end position="231"/>
    </location>
</feature>
<dbReference type="InterPro" id="IPR001005">
    <property type="entry name" value="SANT/Myb"/>
</dbReference>
<gene>
    <name evidence="10" type="ORF">VNO80_05660</name>
</gene>
<evidence type="ECO:0000256" key="6">
    <source>
        <dbReference type="SAM" id="MobiDB-lite"/>
    </source>
</evidence>
<dbReference type="InterPro" id="IPR017930">
    <property type="entry name" value="Myb_dom"/>
</dbReference>
<dbReference type="GO" id="GO:0005634">
    <property type="term" value="C:nucleus"/>
    <property type="evidence" value="ECO:0007669"/>
    <property type="project" value="UniProtKB-SubCell"/>
</dbReference>
<dbReference type="InterPro" id="IPR006447">
    <property type="entry name" value="Myb_dom_plants"/>
</dbReference>
<comment type="subcellular location">
    <subcellularLocation>
        <location evidence="1">Nucleus</location>
    </subcellularLocation>
</comment>
<dbReference type="Pfam" id="PF00249">
    <property type="entry name" value="Myb_DNA-binding"/>
    <property type="match status" value="1"/>
</dbReference>
<dbReference type="InterPro" id="IPR009057">
    <property type="entry name" value="Homeodomain-like_sf"/>
</dbReference>
<feature type="domain" description="HTH myb-type" evidence="9">
    <location>
        <begin position="181"/>
        <end position="235"/>
    </location>
</feature>
<protein>
    <submittedName>
        <fullName evidence="10">Uncharacterized protein</fullName>
    </submittedName>
</protein>
<keyword evidence="4" id="KW-0804">Transcription</keyword>
<dbReference type="AlphaFoldDB" id="A0AAN9NFG4"/>
<evidence type="ECO:0000259" key="8">
    <source>
        <dbReference type="PROSITE" id="PS51293"/>
    </source>
</evidence>
<dbReference type="Gene3D" id="1.10.10.60">
    <property type="entry name" value="Homeodomain-like"/>
    <property type="match status" value="1"/>
</dbReference>
<dbReference type="SUPFAM" id="SSF46689">
    <property type="entry name" value="Homeodomain-like"/>
    <property type="match status" value="1"/>
</dbReference>
<comment type="caution">
    <text evidence="10">The sequence shown here is derived from an EMBL/GenBank/DDBJ whole genome shotgun (WGS) entry which is preliminary data.</text>
</comment>
<keyword evidence="11" id="KW-1185">Reference proteome</keyword>
<evidence type="ECO:0000256" key="1">
    <source>
        <dbReference type="ARBA" id="ARBA00004123"/>
    </source>
</evidence>
<dbReference type="NCBIfam" id="TIGR01557">
    <property type="entry name" value="myb_SHAQKYF"/>
    <property type="match status" value="1"/>
</dbReference>
<feature type="domain" description="SANT" evidence="8">
    <location>
        <begin position="184"/>
        <end position="235"/>
    </location>
</feature>
<dbReference type="FunFam" id="1.10.10.60:FF:000023">
    <property type="entry name" value="protein REVEILLE 6 isoform X1"/>
    <property type="match status" value="1"/>
</dbReference>
<dbReference type="Proteomes" id="UP001374584">
    <property type="component" value="Unassembled WGS sequence"/>
</dbReference>